<keyword evidence="2" id="KW-1185">Reference proteome</keyword>
<evidence type="ECO:0000313" key="2">
    <source>
        <dbReference type="Proteomes" id="UP001596383"/>
    </source>
</evidence>
<comment type="caution">
    <text evidence="1">The sequence shown here is derived from an EMBL/GenBank/DDBJ whole genome shotgun (WGS) entry which is preliminary data.</text>
</comment>
<dbReference type="Proteomes" id="UP001596383">
    <property type="component" value="Unassembled WGS sequence"/>
</dbReference>
<name>A0ABD5SVW3_9EURY</name>
<dbReference type="EMBL" id="JBHSWV010000594">
    <property type="protein sequence ID" value="MFC6768605.1"/>
    <property type="molecule type" value="Genomic_DNA"/>
</dbReference>
<feature type="non-terminal residue" evidence="1">
    <location>
        <position position="144"/>
    </location>
</feature>
<accession>A0ABD5SVW3</accession>
<reference evidence="1 2" key="1">
    <citation type="journal article" date="2019" name="Int. J. Syst. Evol. Microbiol.">
        <title>The Global Catalogue of Microorganisms (GCM) 10K type strain sequencing project: providing services to taxonomists for standard genome sequencing and annotation.</title>
        <authorList>
            <consortium name="The Broad Institute Genomics Platform"/>
            <consortium name="The Broad Institute Genome Sequencing Center for Infectious Disease"/>
            <person name="Wu L."/>
            <person name="Ma J."/>
        </authorList>
    </citation>
    <scope>NUCLEOTIDE SEQUENCE [LARGE SCALE GENOMIC DNA]</scope>
    <source>
        <strain evidence="1 2">LMG 29247</strain>
    </source>
</reference>
<protein>
    <submittedName>
        <fullName evidence="1">NADH dehydrogenase FAD-containing subunit</fullName>
    </submittedName>
</protein>
<sequence length="144" mass="14822">MTDVTGAGSESPTIRISAAVSSDRGDRVYDAACDEAGSVSVVRTGPTGVDALEPLVLATDGGRTAFVYSSSPSTARELAGELESGTVPTTRADAVVEHDPDVSSLPVPETGPLSVGRRHVLGPCGWVDPLEPVDYPLRSSDRTA</sequence>
<gene>
    <name evidence="1" type="ORF">ACFQE6_27410</name>
</gene>
<organism evidence="1 2">
    <name type="scientific">Natrinema soli</name>
    <dbReference type="NCBI Taxonomy" id="1930624"/>
    <lineage>
        <taxon>Archaea</taxon>
        <taxon>Methanobacteriati</taxon>
        <taxon>Methanobacteriota</taxon>
        <taxon>Stenosarchaea group</taxon>
        <taxon>Halobacteria</taxon>
        <taxon>Halobacteriales</taxon>
        <taxon>Natrialbaceae</taxon>
        <taxon>Natrinema</taxon>
    </lineage>
</organism>
<proteinExistence type="predicted"/>
<dbReference type="AlphaFoldDB" id="A0ABD5SVW3"/>
<evidence type="ECO:0000313" key="1">
    <source>
        <dbReference type="EMBL" id="MFC6768605.1"/>
    </source>
</evidence>